<dbReference type="AlphaFoldDB" id="A0A7W0CVI5"/>
<dbReference type="RefSeq" id="WP_181616572.1">
    <property type="nucleotide sequence ID" value="NZ_BAABAM010000016.1"/>
</dbReference>
<sequence length="129" mass="13934">MTELDITVSEFGRYRLVSLRGEIDITNSDRLRDRIAMAITTATGGLVIDLAEVRFCDASGLRALVLSHRRAHDRALPLQIAGAVGPVARILDLMGFSQAWPVHADVAGAVRKLDALLESDPGERTCPAV</sequence>
<evidence type="ECO:0000313" key="4">
    <source>
        <dbReference type="EMBL" id="MBA2897899.1"/>
    </source>
</evidence>
<dbReference type="InterPro" id="IPR003658">
    <property type="entry name" value="Anti-sigma_ant"/>
</dbReference>
<proteinExistence type="inferred from homology"/>
<name>A0A7W0CVI5_9ACTN</name>
<organism evidence="4 5">
    <name type="scientific">Nonomuraea soli</name>
    <dbReference type="NCBI Taxonomy" id="1032476"/>
    <lineage>
        <taxon>Bacteria</taxon>
        <taxon>Bacillati</taxon>
        <taxon>Actinomycetota</taxon>
        <taxon>Actinomycetes</taxon>
        <taxon>Streptosporangiales</taxon>
        <taxon>Streptosporangiaceae</taxon>
        <taxon>Nonomuraea</taxon>
    </lineage>
</organism>
<feature type="domain" description="STAS" evidence="3">
    <location>
        <begin position="4"/>
        <end position="113"/>
    </location>
</feature>
<dbReference type="InterPro" id="IPR058548">
    <property type="entry name" value="MlaB-like_STAS"/>
</dbReference>
<protein>
    <recommendedName>
        <fullName evidence="2">Anti-sigma factor antagonist</fullName>
    </recommendedName>
</protein>
<evidence type="ECO:0000256" key="2">
    <source>
        <dbReference type="RuleBase" id="RU003749"/>
    </source>
</evidence>
<evidence type="ECO:0000313" key="5">
    <source>
        <dbReference type="Proteomes" id="UP000530928"/>
    </source>
</evidence>
<dbReference type="PANTHER" id="PTHR33495:SF2">
    <property type="entry name" value="ANTI-SIGMA FACTOR ANTAGONIST TM_1081-RELATED"/>
    <property type="match status" value="1"/>
</dbReference>
<dbReference type="Pfam" id="PF13466">
    <property type="entry name" value="STAS_2"/>
    <property type="match status" value="1"/>
</dbReference>
<dbReference type="InterPro" id="IPR036513">
    <property type="entry name" value="STAS_dom_sf"/>
</dbReference>
<accession>A0A7W0CVI5</accession>
<comment type="caution">
    <text evidence="4">The sequence shown here is derived from an EMBL/GenBank/DDBJ whole genome shotgun (WGS) entry which is preliminary data.</text>
</comment>
<comment type="similarity">
    <text evidence="1 2">Belongs to the anti-sigma-factor antagonist family.</text>
</comment>
<dbReference type="NCBIfam" id="TIGR00377">
    <property type="entry name" value="ant_ant_sig"/>
    <property type="match status" value="1"/>
</dbReference>
<dbReference type="CDD" id="cd07043">
    <property type="entry name" value="STAS_anti-anti-sigma_factors"/>
    <property type="match status" value="1"/>
</dbReference>
<evidence type="ECO:0000259" key="3">
    <source>
        <dbReference type="PROSITE" id="PS50801"/>
    </source>
</evidence>
<dbReference type="PROSITE" id="PS50801">
    <property type="entry name" value="STAS"/>
    <property type="match status" value="1"/>
</dbReference>
<keyword evidence="5" id="KW-1185">Reference proteome</keyword>
<evidence type="ECO:0000256" key="1">
    <source>
        <dbReference type="ARBA" id="ARBA00009013"/>
    </source>
</evidence>
<dbReference type="EMBL" id="JACDUR010000014">
    <property type="protein sequence ID" value="MBA2897899.1"/>
    <property type="molecule type" value="Genomic_DNA"/>
</dbReference>
<dbReference type="PANTHER" id="PTHR33495">
    <property type="entry name" value="ANTI-SIGMA FACTOR ANTAGONIST TM_1081-RELATED-RELATED"/>
    <property type="match status" value="1"/>
</dbReference>
<dbReference type="Proteomes" id="UP000530928">
    <property type="component" value="Unassembled WGS sequence"/>
</dbReference>
<gene>
    <name evidence="4" type="ORF">HNR30_009305</name>
</gene>
<reference evidence="4 5" key="1">
    <citation type="submission" date="2020-07" db="EMBL/GenBank/DDBJ databases">
        <title>Genomic Encyclopedia of Type Strains, Phase IV (KMG-IV): sequencing the most valuable type-strain genomes for metagenomic binning, comparative biology and taxonomic classification.</title>
        <authorList>
            <person name="Goeker M."/>
        </authorList>
    </citation>
    <scope>NUCLEOTIDE SEQUENCE [LARGE SCALE GENOMIC DNA]</scope>
    <source>
        <strain evidence="4 5">DSM 45533</strain>
    </source>
</reference>
<dbReference type="InterPro" id="IPR002645">
    <property type="entry name" value="STAS_dom"/>
</dbReference>
<dbReference type="GO" id="GO:0043856">
    <property type="term" value="F:anti-sigma factor antagonist activity"/>
    <property type="evidence" value="ECO:0007669"/>
    <property type="project" value="InterPro"/>
</dbReference>
<dbReference type="Gene3D" id="3.30.750.24">
    <property type="entry name" value="STAS domain"/>
    <property type="match status" value="1"/>
</dbReference>
<dbReference type="SUPFAM" id="SSF52091">
    <property type="entry name" value="SpoIIaa-like"/>
    <property type="match status" value="1"/>
</dbReference>